<gene>
    <name evidence="1" type="ORF">MELLADRAFT_110218</name>
</gene>
<dbReference type="EMBL" id="GL883131">
    <property type="protein sequence ID" value="EGG02398.1"/>
    <property type="molecule type" value="Genomic_DNA"/>
</dbReference>
<protein>
    <submittedName>
        <fullName evidence="1">Uncharacterized protein</fullName>
    </submittedName>
</protein>
<name>F4RZ23_MELLP</name>
<keyword evidence="2" id="KW-1185">Reference proteome</keyword>
<dbReference type="InParanoid" id="F4RZ23"/>
<reference evidence="2" key="1">
    <citation type="journal article" date="2011" name="Proc. Natl. Acad. Sci. U.S.A.">
        <title>Obligate biotrophy features unraveled by the genomic analysis of rust fungi.</title>
        <authorList>
            <person name="Duplessis S."/>
            <person name="Cuomo C.A."/>
            <person name="Lin Y.-C."/>
            <person name="Aerts A."/>
            <person name="Tisserant E."/>
            <person name="Veneault-Fourrey C."/>
            <person name="Joly D.L."/>
            <person name="Hacquard S."/>
            <person name="Amselem J."/>
            <person name="Cantarel B.L."/>
            <person name="Chiu R."/>
            <person name="Coutinho P.M."/>
            <person name="Feau N."/>
            <person name="Field M."/>
            <person name="Frey P."/>
            <person name="Gelhaye E."/>
            <person name="Goldberg J."/>
            <person name="Grabherr M.G."/>
            <person name="Kodira C.D."/>
            <person name="Kohler A."/>
            <person name="Kuees U."/>
            <person name="Lindquist E.A."/>
            <person name="Lucas S.M."/>
            <person name="Mago R."/>
            <person name="Mauceli E."/>
            <person name="Morin E."/>
            <person name="Murat C."/>
            <person name="Pangilinan J.L."/>
            <person name="Park R."/>
            <person name="Pearson M."/>
            <person name="Quesneville H."/>
            <person name="Rouhier N."/>
            <person name="Sakthikumar S."/>
            <person name="Salamov A.A."/>
            <person name="Schmutz J."/>
            <person name="Selles B."/>
            <person name="Shapiro H."/>
            <person name="Tanguay P."/>
            <person name="Tuskan G.A."/>
            <person name="Henrissat B."/>
            <person name="Van de Peer Y."/>
            <person name="Rouze P."/>
            <person name="Ellis J.G."/>
            <person name="Dodds P.N."/>
            <person name="Schein J.E."/>
            <person name="Zhong S."/>
            <person name="Hamelin R.C."/>
            <person name="Grigoriev I.V."/>
            <person name="Szabo L.J."/>
            <person name="Martin F."/>
        </authorList>
    </citation>
    <scope>NUCLEOTIDE SEQUENCE [LARGE SCALE GENOMIC DNA]</scope>
    <source>
        <strain evidence="2">98AG31 / pathotype 3-4-7</strain>
    </source>
</reference>
<evidence type="ECO:0000313" key="1">
    <source>
        <dbReference type="EMBL" id="EGG02398.1"/>
    </source>
</evidence>
<dbReference type="HOGENOM" id="CLU_097631_1_0_1"/>
<proteinExistence type="predicted"/>
<dbReference type="RefSeq" id="XP_007414383.1">
    <property type="nucleotide sequence ID" value="XM_007414321.1"/>
</dbReference>
<dbReference type="KEGG" id="mlr:MELLADRAFT_110218"/>
<evidence type="ECO:0000313" key="2">
    <source>
        <dbReference type="Proteomes" id="UP000001072"/>
    </source>
</evidence>
<dbReference type="GeneID" id="18924005"/>
<dbReference type="Proteomes" id="UP000001072">
    <property type="component" value="Unassembled WGS sequence"/>
</dbReference>
<dbReference type="VEuPathDB" id="FungiDB:MELLADRAFT_110218"/>
<sequence>MPPRPRQTASLSAILTTTSDATLLRLPPGGVAWHKSETHIVFKGPEGQPVLSPLTAYGYVMADDALTRHQTYHIHGAVGVDLDDGAAFIKHSSITQSLVATIPPEPVELAGKAMISSIGKVQKVAFDNVNEDGEWQLTVQAEHEIFNPEDRKALHFPITYCFGYFSPGLSEMGDIEINTLMWFVGTVDSKDLVSNQLIVQVLEYGIVGS</sequence>
<accession>F4RZ23</accession>
<organism evidence="2">
    <name type="scientific">Melampsora larici-populina (strain 98AG31 / pathotype 3-4-7)</name>
    <name type="common">Poplar leaf rust fungus</name>
    <dbReference type="NCBI Taxonomy" id="747676"/>
    <lineage>
        <taxon>Eukaryota</taxon>
        <taxon>Fungi</taxon>
        <taxon>Dikarya</taxon>
        <taxon>Basidiomycota</taxon>
        <taxon>Pucciniomycotina</taxon>
        <taxon>Pucciniomycetes</taxon>
        <taxon>Pucciniales</taxon>
        <taxon>Melampsoraceae</taxon>
        <taxon>Melampsora</taxon>
    </lineage>
</organism>
<dbReference type="AlphaFoldDB" id="F4RZ23"/>